<reference evidence="2 3" key="1">
    <citation type="submission" date="2022-07" db="EMBL/GenBank/DDBJ databases">
        <title>Novel species in genus Arthrobacter.</title>
        <authorList>
            <person name="Liu Y."/>
        </authorList>
    </citation>
    <scope>NUCLEOTIDE SEQUENCE [LARGE SCALE GENOMIC DNA]</scope>
    <source>
        <strain evidence="3">zg-Y859</strain>
    </source>
</reference>
<proteinExistence type="predicted"/>
<feature type="chain" id="PRO_5045995734" description="Lipoprotein" evidence="1">
    <location>
        <begin position="23"/>
        <end position="271"/>
    </location>
</feature>
<evidence type="ECO:0000313" key="3">
    <source>
        <dbReference type="Proteomes" id="UP001206924"/>
    </source>
</evidence>
<feature type="signal peptide" evidence="1">
    <location>
        <begin position="1"/>
        <end position="22"/>
    </location>
</feature>
<protein>
    <recommendedName>
        <fullName evidence="4">Lipoprotein</fullName>
    </recommendedName>
</protein>
<dbReference type="EMBL" id="JANFLP010000001">
    <property type="protein sequence ID" value="MCQ1948895.1"/>
    <property type="molecule type" value="Genomic_DNA"/>
</dbReference>
<dbReference type="RefSeq" id="WP_255864771.1">
    <property type="nucleotide sequence ID" value="NZ_CP104263.1"/>
</dbReference>
<sequence length="271" mass="27189">MKKTAAIPALALLFVTGCGAEAAEPGPASAGASAPASAAAAAGSTAETVALDSAEGTCRKLLGTEGNGPLYRAIYFVKDNGSTFGFEGSDGTGANALNTEVRGIADSAPEGMDVLLKELSAPIESVIPVAGDSGSAWHFDIYAWRNAVSEILAQCAPYEVTASDAGASPDASAPSKAAEASAAFPGYPLIVNAASVDYRVAGWFDSKLVDGLVVALAPGLYAPYDPNVPDLLSYYVPGGVAGDRAMKATLFPDAGGAASWSGVKPGPEEPQ</sequence>
<dbReference type="PROSITE" id="PS51257">
    <property type="entry name" value="PROKAR_LIPOPROTEIN"/>
    <property type="match status" value="1"/>
</dbReference>
<accession>A0ABT1NME8</accession>
<evidence type="ECO:0000313" key="2">
    <source>
        <dbReference type="EMBL" id="MCQ1948895.1"/>
    </source>
</evidence>
<name>A0ABT1NME8_9MICC</name>
<evidence type="ECO:0000256" key="1">
    <source>
        <dbReference type="SAM" id="SignalP"/>
    </source>
</evidence>
<evidence type="ECO:0008006" key="4">
    <source>
        <dbReference type="Google" id="ProtNLM"/>
    </source>
</evidence>
<dbReference type="Proteomes" id="UP001206924">
    <property type="component" value="Unassembled WGS sequence"/>
</dbReference>
<comment type="caution">
    <text evidence="2">The sequence shown here is derived from an EMBL/GenBank/DDBJ whole genome shotgun (WGS) entry which is preliminary data.</text>
</comment>
<organism evidence="2 3">
    <name type="scientific">Arthrobacter jinronghuae</name>
    <dbReference type="NCBI Taxonomy" id="2964609"/>
    <lineage>
        <taxon>Bacteria</taxon>
        <taxon>Bacillati</taxon>
        <taxon>Actinomycetota</taxon>
        <taxon>Actinomycetes</taxon>
        <taxon>Micrococcales</taxon>
        <taxon>Micrococcaceae</taxon>
        <taxon>Arthrobacter</taxon>
    </lineage>
</organism>
<keyword evidence="1" id="KW-0732">Signal</keyword>
<keyword evidence="3" id="KW-1185">Reference proteome</keyword>
<gene>
    <name evidence="2" type="ORF">NNX28_03000</name>
</gene>